<reference evidence="2" key="2">
    <citation type="journal article" date="2022" name="Hortic Res">
        <title>The genome of Dioscorea zingiberensis sheds light on the biosynthesis, origin and evolution of the medicinally important diosgenin saponins.</title>
        <authorList>
            <person name="Li Y."/>
            <person name="Tan C."/>
            <person name="Li Z."/>
            <person name="Guo J."/>
            <person name="Li S."/>
            <person name="Chen X."/>
            <person name="Wang C."/>
            <person name="Dai X."/>
            <person name="Yang H."/>
            <person name="Song W."/>
            <person name="Hou L."/>
            <person name="Xu J."/>
            <person name="Tong Z."/>
            <person name="Xu A."/>
            <person name="Yuan X."/>
            <person name="Wang W."/>
            <person name="Yang Q."/>
            <person name="Chen L."/>
            <person name="Sun Z."/>
            <person name="Wang K."/>
            <person name="Pan B."/>
            <person name="Chen J."/>
            <person name="Bao Y."/>
            <person name="Liu F."/>
            <person name="Qi X."/>
            <person name="Gang D.R."/>
            <person name="Wen J."/>
            <person name="Li J."/>
        </authorList>
    </citation>
    <scope>NUCLEOTIDE SEQUENCE</scope>
    <source>
        <strain evidence="2">Dzin_1.0</strain>
    </source>
</reference>
<dbReference type="AlphaFoldDB" id="A0A9D5CGY6"/>
<dbReference type="EMBL" id="JAGGNH010000005">
    <property type="protein sequence ID" value="KAJ0972695.1"/>
    <property type="molecule type" value="Genomic_DNA"/>
</dbReference>
<comment type="caution">
    <text evidence="2">The sequence shown here is derived from an EMBL/GenBank/DDBJ whole genome shotgun (WGS) entry which is preliminary data.</text>
</comment>
<dbReference type="Proteomes" id="UP001085076">
    <property type="component" value="Miscellaneous, Linkage group lg05"/>
</dbReference>
<organism evidence="2 3">
    <name type="scientific">Dioscorea zingiberensis</name>
    <dbReference type="NCBI Taxonomy" id="325984"/>
    <lineage>
        <taxon>Eukaryota</taxon>
        <taxon>Viridiplantae</taxon>
        <taxon>Streptophyta</taxon>
        <taxon>Embryophyta</taxon>
        <taxon>Tracheophyta</taxon>
        <taxon>Spermatophyta</taxon>
        <taxon>Magnoliopsida</taxon>
        <taxon>Liliopsida</taxon>
        <taxon>Dioscoreales</taxon>
        <taxon>Dioscoreaceae</taxon>
        <taxon>Dioscorea</taxon>
    </lineage>
</organism>
<evidence type="ECO:0000313" key="2">
    <source>
        <dbReference type="EMBL" id="KAJ0972695.1"/>
    </source>
</evidence>
<feature type="region of interest" description="Disordered" evidence="1">
    <location>
        <begin position="59"/>
        <end position="81"/>
    </location>
</feature>
<protein>
    <submittedName>
        <fullName evidence="2">Uncharacterized protein</fullName>
    </submittedName>
</protein>
<evidence type="ECO:0000313" key="3">
    <source>
        <dbReference type="Proteomes" id="UP001085076"/>
    </source>
</evidence>
<reference evidence="2" key="1">
    <citation type="submission" date="2021-03" db="EMBL/GenBank/DDBJ databases">
        <authorList>
            <person name="Li Z."/>
            <person name="Yang C."/>
        </authorList>
    </citation>
    <scope>NUCLEOTIDE SEQUENCE</scope>
    <source>
        <strain evidence="2">Dzin_1.0</strain>
        <tissue evidence="2">Leaf</tissue>
    </source>
</reference>
<evidence type="ECO:0000256" key="1">
    <source>
        <dbReference type="SAM" id="MobiDB-lite"/>
    </source>
</evidence>
<sequence>MLQIRSGRTLPCTIALDIWNKKHKMRVLLKRGQEGLPWGFGRKLKRKREANVHRVWMPEQEGEKHTTKETSTEAKERKGKGIATVESKYSPEKMTGERQATGIVIREASAGGVAGAPPGGSHWQRVAGAQAGQTWVAERRRKRARDVVTAEGAAGLRRRAVRRPPDVALGWALGEGGARARLRARRKARGAQHRAAGWPTQVRAEVVGGARRRIAGSEGEERHE</sequence>
<name>A0A9D5CGY6_9LILI</name>
<proteinExistence type="predicted"/>
<accession>A0A9D5CGY6</accession>
<gene>
    <name evidence="2" type="ORF">J5N97_020654</name>
</gene>
<keyword evidence="3" id="KW-1185">Reference proteome</keyword>
<feature type="compositionally biased region" description="Basic and acidic residues" evidence="1">
    <location>
        <begin position="61"/>
        <end position="76"/>
    </location>
</feature>